<comment type="caution">
    <text evidence="2">The sequence shown here is derived from an EMBL/GenBank/DDBJ whole genome shotgun (WGS) entry which is preliminary data.</text>
</comment>
<gene>
    <name evidence="2" type="ORF">IAC52_01825</name>
</gene>
<reference evidence="2" key="1">
    <citation type="submission" date="2020-10" db="EMBL/GenBank/DDBJ databases">
        <authorList>
            <person name="Gilroy R."/>
        </authorList>
    </citation>
    <scope>NUCLEOTIDE SEQUENCE</scope>
    <source>
        <strain evidence="2">ChiGjej1B1-22543</strain>
    </source>
</reference>
<keyword evidence="1" id="KW-0812">Transmembrane</keyword>
<proteinExistence type="predicted"/>
<evidence type="ECO:0000313" key="2">
    <source>
        <dbReference type="EMBL" id="HIU45016.1"/>
    </source>
</evidence>
<keyword evidence="1" id="KW-1133">Transmembrane helix</keyword>
<dbReference type="Proteomes" id="UP000824070">
    <property type="component" value="Unassembled WGS sequence"/>
</dbReference>
<organism evidence="2 3">
    <name type="scientific">Candidatus Alloenteromonas pullicola</name>
    <dbReference type="NCBI Taxonomy" id="2840784"/>
    <lineage>
        <taxon>Bacteria</taxon>
        <taxon>Bacillati</taxon>
        <taxon>Bacillota</taxon>
        <taxon>Bacillota incertae sedis</taxon>
        <taxon>Candidatus Alloenteromonas</taxon>
    </lineage>
</organism>
<dbReference type="AlphaFoldDB" id="A0A9D1LNA9"/>
<protein>
    <submittedName>
        <fullName evidence="2">Uncharacterized protein</fullName>
    </submittedName>
</protein>
<sequence length="136" mass="15836">MSKMEESAKTNRGNTIDIMPLGKWRRILLFLGDFFIVFIAAIFLSNIAVYPIIKSTTGYDIKESNDVSYQQDRFQILYDNDLLFYEASETKNNIEENLSYSFDRFLSYYVVDGPIGDEIFHTYYSSYPNKEGQALI</sequence>
<keyword evidence="1" id="KW-0472">Membrane</keyword>
<reference evidence="2" key="2">
    <citation type="journal article" date="2021" name="PeerJ">
        <title>Extensive microbial diversity within the chicken gut microbiome revealed by metagenomics and culture.</title>
        <authorList>
            <person name="Gilroy R."/>
            <person name="Ravi A."/>
            <person name="Getino M."/>
            <person name="Pursley I."/>
            <person name="Horton D.L."/>
            <person name="Alikhan N.F."/>
            <person name="Baker D."/>
            <person name="Gharbi K."/>
            <person name="Hall N."/>
            <person name="Watson M."/>
            <person name="Adriaenssens E.M."/>
            <person name="Foster-Nyarko E."/>
            <person name="Jarju S."/>
            <person name="Secka A."/>
            <person name="Antonio M."/>
            <person name="Oren A."/>
            <person name="Chaudhuri R.R."/>
            <person name="La Ragione R."/>
            <person name="Hildebrand F."/>
            <person name="Pallen M.J."/>
        </authorList>
    </citation>
    <scope>NUCLEOTIDE SEQUENCE</scope>
    <source>
        <strain evidence="2">ChiGjej1B1-22543</strain>
    </source>
</reference>
<accession>A0A9D1LNA9</accession>
<evidence type="ECO:0000256" key="1">
    <source>
        <dbReference type="SAM" id="Phobius"/>
    </source>
</evidence>
<dbReference type="EMBL" id="DVMV01000014">
    <property type="protein sequence ID" value="HIU45016.1"/>
    <property type="molecule type" value="Genomic_DNA"/>
</dbReference>
<name>A0A9D1LNA9_9FIRM</name>
<feature type="non-terminal residue" evidence="2">
    <location>
        <position position="136"/>
    </location>
</feature>
<evidence type="ECO:0000313" key="3">
    <source>
        <dbReference type="Proteomes" id="UP000824070"/>
    </source>
</evidence>
<feature type="transmembrane region" description="Helical" evidence="1">
    <location>
        <begin position="27"/>
        <end position="53"/>
    </location>
</feature>